<dbReference type="KEGG" id="hir:HETIRDRAFT_423684"/>
<dbReference type="EMBL" id="KI925454">
    <property type="protein sequence ID" value="ETW86460.1"/>
    <property type="molecule type" value="Genomic_DNA"/>
</dbReference>
<feature type="signal peptide" evidence="1">
    <location>
        <begin position="1"/>
        <end position="22"/>
    </location>
</feature>
<dbReference type="AlphaFoldDB" id="W4KM55"/>
<dbReference type="RefSeq" id="XP_009540481.1">
    <property type="nucleotide sequence ID" value="XM_009542186.1"/>
</dbReference>
<reference evidence="2 3" key="1">
    <citation type="journal article" date="2012" name="New Phytol.">
        <title>Insight into trade-off between wood decay and parasitism from the genome of a fungal forest pathogen.</title>
        <authorList>
            <person name="Olson A."/>
            <person name="Aerts A."/>
            <person name="Asiegbu F."/>
            <person name="Belbahri L."/>
            <person name="Bouzid O."/>
            <person name="Broberg A."/>
            <person name="Canback B."/>
            <person name="Coutinho P.M."/>
            <person name="Cullen D."/>
            <person name="Dalman K."/>
            <person name="Deflorio G."/>
            <person name="van Diepen L.T."/>
            <person name="Dunand C."/>
            <person name="Duplessis S."/>
            <person name="Durling M."/>
            <person name="Gonthier P."/>
            <person name="Grimwood J."/>
            <person name="Fossdal C.G."/>
            <person name="Hansson D."/>
            <person name="Henrissat B."/>
            <person name="Hietala A."/>
            <person name="Himmelstrand K."/>
            <person name="Hoffmeister D."/>
            <person name="Hogberg N."/>
            <person name="James T.Y."/>
            <person name="Karlsson M."/>
            <person name="Kohler A."/>
            <person name="Kues U."/>
            <person name="Lee Y.H."/>
            <person name="Lin Y.C."/>
            <person name="Lind M."/>
            <person name="Lindquist E."/>
            <person name="Lombard V."/>
            <person name="Lucas S."/>
            <person name="Lunden K."/>
            <person name="Morin E."/>
            <person name="Murat C."/>
            <person name="Park J."/>
            <person name="Raffaello T."/>
            <person name="Rouze P."/>
            <person name="Salamov A."/>
            <person name="Schmutz J."/>
            <person name="Solheim H."/>
            <person name="Stahlberg J."/>
            <person name="Velez H."/>
            <person name="de Vries R.P."/>
            <person name="Wiebenga A."/>
            <person name="Woodward S."/>
            <person name="Yakovlev I."/>
            <person name="Garbelotto M."/>
            <person name="Martin F."/>
            <person name="Grigoriev I.V."/>
            <person name="Stenlid J."/>
        </authorList>
    </citation>
    <scope>NUCLEOTIDE SEQUENCE [LARGE SCALE GENOMIC DNA]</scope>
    <source>
        <strain evidence="2 3">TC 32-1</strain>
    </source>
</reference>
<dbReference type="HOGENOM" id="CLU_1272446_0_0_1"/>
<evidence type="ECO:0000256" key="1">
    <source>
        <dbReference type="SAM" id="SignalP"/>
    </source>
</evidence>
<dbReference type="Proteomes" id="UP000030671">
    <property type="component" value="Unassembled WGS sequence"/>
</dbReference>
<dbReference type="GeneID" id="20673935"/>
<proteinExistence type="predicted"/>
<name>W4KM55_HETIT</name>
<sequence>MAKEMRAMLNSLFQLLLANSQAAEVSNSLTHEARVYIHVTMANHFPLLLFCKGGRWKINIMITQAYSEFWTNHGHKAIKKEPADVDLGIMISRVAVKQEWHTNNAAAGNVNEGQNKKKAQLAKSTPATASLTIAHASITHPPLHARMALTMPAIVSPTCCIALSPLALSLILKMTTLTQPQTAQEITQVDTALLLPQMSMPMTGQMLMIKAVVRTAS</sequence>
<keyword evidence="1" id="KW-0732">Signal</keyword>
<protein>
    <submittedName>
        <fullName evidence="2">Uncharacterized protein</fullName>
    </submittedName>
</protein>
<dbReference type="OrthoDB" id="2758459at2759"/>
<evidence type="ECO:0000313" key="2">
    <source>
        <dbReference type="EMBL" id="ETW86460.1"/>
    </source>
</evidence>
<evidence type="ECO:0000313" key="3">
    <source>
        <dbReference type="Proteomes" id="UP000030671"/>
    </source>
</evidence>
<feature type="chain" id="PRO_5004845505" evidence="1">
    <location>
        <begin position="23"/>
        <end position="217"/>
    </location>
</feature>
<gene>
    <name evidence="2" type="ORF">HETIRDRAFT_423684</name>
</gene>
<organism evidence="2 3">
    <name type="scientific">Heterobasidion irregulare (strain TC 32-1)</name>
    <dbReference type="NCBI Taxonomy" id="747525"/>
    <lineage>
        <taxon>Eukaryota</taxon>
        <taxon>Fungi</taxon>
        <taxon>Dikarya</taxon>
        <taxon>Basidiomycota</taxon>
        <taxon>Agaricomycotina</taxon>
        <taxon>Agaricomycetes</taxon>
        <taxon>Russulales</taxon>
        <taxon>Bondarzewiaceae</taxon>
        <taxon>Heterobasidion</taxon>
        <taxon>Heterobasidion annosum species complex</taxon>
    </lineage>
</organism>
<dbReference type="InParanoid" id="W4KM55"/>
<accession>W4KM55</accession>
<keyword evidence="3" id="KW-1185">Reference proteome</keyword>